<keyword evidence="7 11" id="KW-0862">Zinc</keyword>
<protein>
    <submittedName>
        <fullName evidence="13">Peptidase M48</fullName>
    </submittedName>
</protein>
<dbReference type="AlphaFoldDB" id="A0A4S8HHU6"/>
<dbReference type="GO" id="GO:0046872">
    <property type="term" value="F:metal ion binding"/>
    <property type="evidence" value="ECO:0007669"/>
    <property type="project" value="UniProtKB-KW"/>
</dbReference>
<comment type="similarity">
    <text evidence="11">Belongs to the peptidase M48 family.</text>
</comment>
<comment type="cofactor">
    <cofactor evidence="11">
        <name>Zn(2+)</name>
        <dbReference type="ChEBI" id="CHEBI:29105"/>
    </cofactor>
    <text evidence="11">Binds 1 zinc ion per subunit.</text>
</comment>
<evidence type="ECO:0000256" key="6">
    <source>
        <dbReference type="ARBA" id="ARBA00022801"/>
    </source>
</evidence>
<evidence type="ECO:0000256" key="11">
    <source>
        <dbReference type="RuleBase" id="RU003983"/>
    </source>
</evidence>
<keyword evidence="3 11" id="KW-0645">Protease</keyword>
<dbReference type="EMBL" id="STFF01000007">
    <property type="protein sequence ID" value="THU34780.1"/>
    <property type="molecule type" value="Genomic_DNA"/>
</dbReference>
<evidence type="ECO:0000256" key="10">
    <source>
        <dbReference type="ARBA" id="ARBA00023136"/>
    </source>
</evidence>
<keyword evidence="5" id="KW-0479">Metal-binding</keyword>
<dbReference type="InterPro" id="IPR001915">
    <property type="entry name" value="Peptidase_M48"/>
</dbReference>
<comment type="caution">
    <text evidence="13">The sequence shown here is derived from an EMBL/GenBank/DDBJ whole genome shotgun (WGS) entry which is preliminary data.</text>
</comment>
<evidence type="ECO:0000259" key="12">
    <source>
        <dbReference type="Pfam" id="PF01435"/>
    </source>
</evidence>
<evidence type="ECO:0000256" key="1">
    <source>
        <dbReference type="ARBA" id="ARBA00004651"/>
    </source>
</evidence>
<dbReference type="Gene3D" id="3.30.2010.10">
    <property type="entry name" value="Metalloproteases ('zincins'), catalytic domain"/>
    <property type="match status" value="1"/>
</dbReference>
<reference evidence="13 14" key="1">
    <citation type="submission" date="2019-04" db="EMBL/GenBank/DDBJ databases">
        <title>Niastella caeni sp. nov., isolated from activated sludge.</title>
        <authorList>
            <person name="Sheng M."/>
        </authorList>
    </citation>
    <scope>NUCLEOTIDE SEQUENCE [LARGE SCALE GENOMIC DNA]</scope>
    <source>
        <strain evidence="13 14">HX-2-15</strain>
    </source>
</reference>
<dbReference type="Pfam" id="PF01435">
    <property type="entry name" value="Peptidase_M48"/>
    <property type="match status" value="1"/>
</dbReference>
<dbReference type="GO" id="GO:0005886">
    <property type="term" value="C:plasma membrane"/>
    <property type="evidence" value="ECO:0007669"/>
    <property type="project" value="UniProtKB-SubCell"/>
</dbReference>
<evidence type="ECO:0000256" key="3">
    <source>
        <dbReference type="ARBA" id="ARBA00022670"/>
    </source>
</evidence>
<keyword evidence="8" id="KW-1133">Transmembrane helix</keyword>
<keyword evidence="4" id="KW-0812">Transmembrane</keyword>
<dbReference type="PANTHER" id="PTHR43221:SF1">
    <property type="entry name" value="PROTEASE HTPX"/>
    <property type="match status" value="1"/>
</dbReference>
<gene>
    <name evidence="13" type="ORF">FAM09_22545</name>
</gene>
<dbReference type="GO" id="GO:0006508">
    <property type="term" value="P:proteolysis"/>
    <property type="evidence" value="ECO:0007669"/>
    <property type="project" value="UniProtKB-KW"/>
</dbReference>
<dbReference type="InterPro" id="IPR050083">
    <property type="entry name" value="HtpX_protease"/>
</dbReference>
<evidence type="ECO:0000256" key="4">
    <source>
        <dbReference type="ARBA" id="ARBA00022692"/>
    </source>
</evidence>
<proteinExistence type="inferred from homology"/>
<organism evidence="13 14">
    <name type="scientific">Niastella caeni</name>
    <dbReference type="NCBI Taxonomy" id="2569763"/>
    <lineage>
        <taxon>Bacteria</taxon>
        <taxon>Pseudomonadati</taxon>
        <taxon>Bacteroidota</taxon>
        <taxon>Chitinophagia</taxon>
        <taxon>Chitinophagales</taxon>
        <taxon>Chitinophagaceae</taxon>
        <taxon>Niastella</taxon>
    </lineage>
</organism>
<evidence type="ECO:0000256" key="5">
    <source>
        <dbReference type="ARBA" id="ARBA00022723"/>
    </source>
</evidence>
<keyword evidence="9 11" id="KW-0482">Metalloprotease</keyword>
<evidence type="ECO:0000313" key="14">
    <source>
        <dbReference type="Proteomes" id="UP000306918"/>
    </source>
</evidence>
<evidence type="ECO:0000256" key="2">
    <source>
        <dbReference type="ARBA" id="ARBA00022475"/>
    </source>
</evidence>
<name>A0A4S8HHU6_9BACT</name>
<dbReference type="OrthoDB" id="271491at2"/>
<keyword evidence="10" id="KW-0472">Membrane</keyword>
<evidence type="ECO:0000256" key="8">
    <source>
        <dbReference type="ARBA" id="ARBA00022989"/>
    </source>
</evidence>
<evidence type="ECO:0000256" key="9">
    <source>
        <dbReference type="ARBA" id="ARBA00023049"/>
    </source>
</evidence>
<keyword evidence="6 11" id="KW-0378">Hydrolase</keyword>
<dbReference type="Proteomes" id="UP000306918">
    <property type="component" value="Unassembled WGS sequence"/>
</dbReference>
<dbReference type="PANTHER" id="PTHR43221">
    <property type="entry name" value="PROTEASE HTPX"/>
    <property type="match status" value="1"/>
</dbReference>
<dbReference type="RefSeq" id="WP_136579424.1">
    <property type="nucleotide sequence ID" value="NZ_STFF01000007.1"/>
</dbReference>
<dbReference type="GO" id="GO:0004222">
    <property type="term" value="F:metalloendopeptidase activity"/>
    <property type="evidence" value="ECO:0007669"/>
    <property type="project" value="InterPro"/>
</dbReference>
<evidence type="ECO:0000313" key="13">
    <source>
        <dbReference type="EMBL" id="THU34780.1"/>
    </source>
</evidence>
<comment type="subcellular location">
    <subcellularLocation>
        <location evidence="1">Cell membrane</location>
        <topology evidence="1">Multi-pass membrane protein</topology>
    </subcellularLocation>
</comment>
<feature type="domain" description="Peptidase M48" evidence="12">
    <location>
        <begin position="57"/>
        <end position="235"/>
    </location>
</feature>
<sequence length="419" mass="48225">MLQALPYHLKVRDHFAQQTKTWNFFAAVKTKEEQLAQYKTELLKNTYKFDVAADAGIYEKVNKAKNKLGLEQLPVTVYQAQYTDEMNASIVFLNNEAHIVFSGRITQLLDEDELLAILAHELTHIKLYSMLQGELETAERIIMAIAGNYNSDAAYYETARLYRLYTEIFCDRGAYTVVEDTRPVITSLVKIATGLDKVSAESYTNQADEIFSTASGVKAATVSHPENFIRARALQLWHEKKEAAEDEIIKMIEGMTDLDQLDVFKQKELLQLTKKFMQLLLKPNWFRSTLVTSLAKQYFADFSYDDTVILDEELIESIGESHTSIRDYLGYIMLDFALVDGELEQIPFGWAFQFAESIQLKDVFDAIVKKELQLSDKKLQQHKQKTMSAWYKIKEGEREQVYESEFENLKMSQFENGGS</sequence>
<accession>A0A4S8HHU6</accession>
<keyword evidence="2" id="KW-1003">Cell membrane</keyword>
<evidence type="ECO:0000256" key="7">
    <source>
        <dbReference type="ARBA" id="ARBA00022833"/>
    </source>
</evidence>
<keyword evidence="14" id="KW-1185">Reference proteome</keyword>